<keyword evidence="1" id="KW-1133">Transmembrane helix</keyword>
<evidence type="ECO:0000313" key="3">
    <source>
        <dbReference type="Proteomes" id="UP000032266"/>
    </source>
</evidence>
<feature type="transmembrane region" description="Helical" evidence="1">
    <location>
        <begin position="142"/>
        <end position="164"/>
    </location>
</feature>
<dbReference type="Proteomes" id="UP000032266">
    <property type="component" value="Chromosome"/>
</dbReference>
<dbReference type="AlphaFoldDB" id="A0A0C5VHB2"/>
<evidence type="ECO:0000313" key="2">
    <source>
        <dbReference type="EMBL" id="AJQ94047.1"/>
    </source>
</evidence>
<dbReference type="OrthoDB" id="6192696at2"/>
<dbReference type="KEGG" id="gsn:YC6258_02003"/>
<proteinExistence type="predicted"/>
<organism evidence="2 3">
    <name type="scientific">Gynuella sunshinyii YC6258</name>
    <dbReference type="NCBI Taxonomy" id="1445510"/>
    <lineage>
        <taxon>Bacteria</taxon>
        <taxon>Pseudomonadati</taxon>
        <taxon>Pseudomonadota</taxon>
        <taxon>Gammaproteobacteria</taxon>
        <taxon>Oceanospirillales</taxon>
        <taxon>Saccharospirillaceae</taxon>
        <taxon>Gynuella</taxon>
    </lineage>
</organism>
<keyword evidence="3" id="KW-1185">Reference proteome</keyword>
<gene>
    <name evidence="2" type="ORF">YC6258_02003</name>
</gene>
<dbReference type="RefSeq" id="WP_044616659.1">
    <property type="nucleotide sequence ID" value="NZ_CP007142.1"/>
</dbReference>
<keyword evidence="1" id="KW-0812">Transmembrane</keyword>
<dbReference type="HOGENOM" id="CLU_645238_0_0_6"/>
<dbReference type="SUPFAM" id="SSF55073">
    <property type="entry name" value="Nucleotide cyclase"/>
    <property type="match status" value="1"/>
</dbReference>
<dbReference type="InterPro" id="IPR029787">
    <property type="entry name" value="Nucleotide_cyclase"/>
</dbReference>
<protein>
    <submittedName>
        <fullName evidence="2">Uncharacterized protein</fullName>
    </submittedName>
</protein>
<sequence length="425" mass="48576">MLQSHRRTLVEQTVRSKLFLSGLFSVLFISGIMFWGSLSWHNSLARQAFQQNAQLLLRQTAEHASPFLQTNNVISLNLMLKSLLAESGINYAAFRDASGNVLTELKQNEGHGVDFRQSVIFENAVIGDILLTIEMPTNHHTIWLWLLVVWALGIALWLAFCIYLTMDEREQVRVFNQHMHDFFATDSHNLRQWNDILDQQLRPAMSLAGCFHNHYSSARIHHCLDKVNVVPRAGYQSNLFLLYLTPTELSDQSDSRQVHNWLEQQNHYLHQVASLYNGEITQDRNCLVFGLEDEPDQAVVNVLCAATVLHHVCSSMTPYSISVTTGTLWVNNSSDLPPAVQVCGQAVNQLQLMHLHNRSNAILIAENIFQYSRTSTLVNAHIYRDLTMPDGERLEVWQLDSLSDHYDQLLRTQSENLKQNNTETL</sequence>
<feature type="transmembrane region" description="Helical" evidence="1">
    <location>
        <begin position="20"/>
        <end position="38"/>
    </location>
</feature>
<keyword evidence="1" id="KW-0472">Membrane</keyword>
<evidence type="ECO:0000256" key="1">
    <source>
        <dbReference type="SAM" id="Phobius"/>
    </source>
</evidence>
<dbReference type="STRING" id="1445510.YC6258_02003"/>
<dbReference type="EMBL" id="CP007142">
    <property type="protein sequence ID" value="AJQ94047.1"/>
    <property type="molecule type" value="Genomic_DNA"/>
</dbReference>
<name>A0A0C5VHB2_9GAMM</name>
<accession>A0A0C5VHB2</accession>
<reference evidence="2 3" key="1">
    <citation type="submission" date="2014-01" db="EMBL/GenBank/DDBJ databases">
        <title>Full genme sequencing of cellulolytic bacterium Gynuella sunshinyii YC6258T gen. nov., sp. nov.</title>
        <authorList>
            <person name="Khan H."/>
            <person name="Chung E.J."/>
            <person name="Chung Y.R."/>
        </authorList>
    </citation>
    <scope>NUCLEOTIDE SEQUENCE [LARGE SCALE GENOMIC DNA]</scope>
    <source>
        <strain evidence="2 3">YC6258</strain>
    </source>
</reference>